<dbReference type="AlphaFoldDB" id="A0A6A6ADY8"/>
<feature type="compositionally biased region" description="Basic and acidic residues" evidence="8">
    <location>
        <begin position="91"/>
        <end position="102"/>
    </location>
</feature>
<dbReference type="GO" id="GO:0004843">
    <property type="term" value="F:cysteine-type deubiquitinase activity"/>
    <property type="evidence" value="ECO:0007669"/>
    <property type="project" value="UniProtKB-UniRule"/>
</dbReference>
<dbReference type="InterPro" id="IPR036959">
    <property type="entry name" value="Peptidase_C12_UCH_sf"/>
</dbReference>
<dbReference type="FunFam" id="3.40.532.10:FF:000010">
    <property type="entry name" value="Ubiquitin carboxyl-terminal hydrolase"/>
    <property type="match status" value="1"/>
</dbReference>
<dbReference type="PANTHER" id="PTHR10589">
    <property type="entry name" value="UBIQUITIN CARBOXYL-TERMINAL HYDROLASE"/>
    <property type="match status" value="1"/>
</dbReference>
<dbReference type="PROSITE" id="PS52048">
    <property type="entry name" value="UCH_DOMAIN"/>
    <property type="match status" value="1"/>
</dbReference>
<feature type="site" description="Important for enzyme activity" evidence="6">
    <location>
        <position position="322"/>
    </location>
</feature>
<keyword evidence="3 6" id="KW-0833">Ubl conjugation pathway</keyword>
<proteinExistence type="inferred from homology"/>
<organism evidence="10 11">
    <name type="scientific">Dothidotthia symphoricarpi CBS 119687</name>
    <dbReference type="NCBI Taxonomy" id="1392245"/>
    <lineage>
        <taxon>Eukaryota</taxon>
        <taxon>Fungi</taxon>
        <taxon>Dikarya</taxon>
        <taxon>Ascomycota</taxon>
        <taxon>Pezizomycotina</taxon>
        <taxon>Dothideomycetes</taxon>
        <taxon>Pleosporomycetidae</taxon>
        <taxon>Pleosporales</taxon>
        <taxon>Dothidotthiaceae</taxon>
        <taxon>Dothidotthia</taxon>
    </lineage>
</organism>
<dbReference type="Pfam" id="PF01088">
    <property type="entry name" value="Peptidase_C12"/>
    <property type="match status" value="1"/>
</dbReference>
<gene>
    <name evidence="10" type="ORF">P153DRAFT_366489</name>
</gene>
<dbReference type="GO" id="GO:0006511">
    <property type="term" value="P:ubiquitin-dependent protein catabolic process"/>
    <property type="evidence" value="ECO:0007669"/>
    <property type="project" value="UniProtKB-UniRule"/>
</dbReference>
<dbReference type="EMBL" id="ML977505">
    <property type="protein sequence ID" value="KAF2130000.1"/>
    <property type="molecule type" value="Genomic_DNA"/>
</dbReference>
<dbReference type="GO" id="GO:0005737">
    <property type="term" value="C:cytoplasm"/>
    <property type="evidence" value="ECO:0007669"/>
    <property type="project" value="TreeGrafter"/>
</dbReference>
<comment type="catalytic activity">
    <reaction evidence="1 6 7">
        <text>Thiol-dependent hydrolysis of ester, thioester, amide, peptide and isopeptide bonds formed by the C-terminal Gly of ubiquitin (a 76-residue protein attached to proteins as an intracellular targeting signal).</text>
        <dbReference type="EC" id="3.4.19.12"/>
    </reaction>
</comment>
<dbReference type="OrthoDB" id="1924260at2759"/>
<evidence type="ECO:0000256" key="4">
    <source>
        <dbReference type="ARBA" id="ARBA00022801"/>
    </source>
</evidence>
<feature type="compositionally biased region" description="Polar residues" evidence="8">
    <location>
        <begin position="1"/>
        <end position="16"/>
    </location>
</feature>
<feature type="domain" description="UCH catalytic" evidence="9">
    <location>
        <begin position="120"/>
        <end position="376"/>
    </location>
</feature>
<dbReference type="GO" id="GO:0016579">
    <property type="term" value="P:protein deubiquitination"/>
    <property type="evidence" value="ECO:0007669"/>
    <property type="project" value="TreeGrafter"/>
</dbReference>
<dbReference type="Gene3D" id="3.40.532.10">
    <property type="entry name" value="Peptidase C12, ubiquitin carboxyl-terminal hydrolase"/>
    <property type="match status" value="1"/>
</dbReference>
<comment type="similarity">
    <text evidence="6 7">Belongs to the peptidase C12 family.</text>
</comment>
<evidence type="ECO:0000313" key="11">
    <source>
        <dbReference type="Proteomes" id="UP000799771"/>
    </source>
</evidence>
<evidence type="ECO:0000256" key="7">
    <source>
        <dbReference type="RuleBase" id="RU361215"/>
    </source>
</evidence>
<feature type="region of interest" description="Disordered" evidence="8">
    <location>
        <begin position="268"/>
        <end position="299"/>
    </location>
</feature>
<accession>A0A6A6ADY8</accession>
<keyword evidence="2 6" id="KW-0645">Protease</keyword>
<feature type="compositionally biased region" description="Basic and acidic residues" evidence="8">
    <location>
        <begin position="273"/>
        <end position="282"/>
    </location>
</feature>
<evidence type="ECO:0000256" key="3">
    <source>
        <dbReference type="ARBA" id="ARBA00022786"/>
    </source>
</evidence>
<dbReference type="PRINTS" id="PR00707">
    <property type="entry name" value="UBCTHYDRLASE"/>
</dbReference>
<dbReference type="PANTHER" id="PTHR10589:SF29">
    <property type="entry name" value="UBIQUITIN CARBOXYL-TERMINAL HYDROLASE"/>
    <property type="match status" value="1"/>
</dbReference>
<feature type="active site" description="Proton donor" evidence="6">
    <location>
        <position position="307"/>
    </location>
</feature>
<dbReference type="SUPFAM" id="SSF54001">
    <property type="entry name" value="Cysteine proteinases"/>
    <property type="match status" value="1"/>
</dbReference>
<evidence type="ECO:0000256" key="2">
    <source>
        <dbReference type="ARBA" id="ARBA00022670"/>
    </source>
</evidence>
<keyword evidence="4 6" id="KW-0378">Hydrolase</keyword>
<protein>
    <recommendedName>
        <fullName evidence="7">Ubiquitin carboxyl-terminal hydrolase</fullName>
        <ecNumber evidence="7">3.4.19.12</ecNumber>
    </recommendedName>
</protein>
<evidence type="ECO:0000256" key="5">
    <source>
        <dbReference type="ARBA" id="ARBA00022807"/>
    </source>
</evidence>
<feature type="compositionally biased region" description="Basic and acidic residues" evidence="8">
    <location>
        <begin position="66"/>
        <end position="83"/>
    </location>
</feature>
<evidence type="ECO:0000259" key="9">
    <source>
        <dbReference type="PROSITE" id="PS52048"/>
    </source>
</evidence>
<dbReference type="InterPro" id="IPR001578">
    <property type="entry name" value="Peptidase_C12_UCH"/>
</dbReference>
<dbReference type="InterPro" id="IPR038765">
    <property type="entry name" value="Papain-like_cys_pep_sf"/>
</dbReference>
<feature type="active site" description="Nucleophile" evidence="6">
    <location>
        <position position="200"/>
    </location>
</feature>
<evidence type="ECO:0000256" key="8">
    <source>
        <dbReference type="SAM" id="MobiDB-lite"/>
    </source>
</evidence>
<dbReference type="GeneID" id="54408495"/>
<name>A0A6A6ADY8_9PLEO</name>
<keyword evidence="11" id="KW-1185">Reference proteome</keyword>
<reference evidence="10" key="1">
    <citation type="journal article" date="2020" name="Stud. Mycol.">
        <title>101 Dothideomycetes genomes: a test case for predicting lifestyles and emergence of pathogens.</title>
        <authorList>
            <person name="Haridas S."/>
            <person name="Albert R."/>
            <person name="Binder M."/>
            <person name="Bloem J."/>
            <person name="Labutti K."/>
            <person name="Salamov A."/>
            <person name="Andreopoulos B."/>
            <person name="Baker S."/>
            <person name="Barry K."/>
            <person name="Bills G."/>
            <person name="Bluhm B."/>
            <person name="Cannon C."/>
            <person name="Castanera R."/>
            <person name="Culley D."/>
            <person name="Daum C."/>
            <person name="Ezra D."/>
            <person name="Gonzalez J."/>
            <person name="Henrissat B."/>
            <person name="Kuo A."/>
            <person name="Liang C."/>
            <person name="Lipzen A."/>
            <person name="Lutzoni F."/>
            <person name="Magnuson J."/>
            <person name="Mondo S."/>
            <person name="Nolan M."/>
            <person name="Ohm R."/>
            <person name="Pangilinan J."/>
            <person name="Park H.-J."/>
            <person name="Ramirez L."/>
            <person name="Alfaro M."/>
            <person name="Sun H."/>
            <person name="Tritt A."/>
            <person name="Yoshinaga Y."/>
            <person name="Zwiers L.-H."/>
            <person name="Turgeon B."/>
            <person name="Goodwin S."/>
            <person name="Spatafora J."/>
            <person name="Crous P."/>
            <person name="Grigoriev I."/>
        </authorList>
    </citation>
    <scope>NUCLEOTIDE SEQUENCE</scope>
    <source>
        <strain evidence="10">CBS 119687</strain>
    </source>
</reference>
<dbReference type="EC" id="3.4.19.12" evidence="7"/>
<dbReference type="RefSeq" id="XP_033524387.1">
    <property type="nucleotide sequence ID" value="XM_033668063.1"/>
</dbReference>
<dbReference type="Proteomes" id="UP000799771">
    <property type="component" value="Unassembled WGS sequence"/>
</dbReference>
<evidence type="ECO:0000313" key="10">
    <source>
        <dbReference type="EMBL" id="KAF2130000.1"/>
    </source>
</evidence>
<sequence>MTKQTSSDPQSKSNPEQAIPNFQHGEAGSADMASDSNKAPAESAIIAIPASNDQAKVASPSSRKRSLLESVHDEEPSTKKPRESPSSSPKKNGDSISQKDRFPSPPNEPATKLDKETWQGFCDIESEPTYFSVMLREMGVQGVTVREVFAMDPAVLETLPQPIYGLILLFRHREFGNADQPTECPANVWFANQLPAQNSCATLAMINILMNTIDVETGEHLKQFKDFTQSFTPFQRGEALSSFDFVKKIHNSFAKKMDILEADKHLSNKVNRARREQQEKEGKKGRRTSVDSIETDGSVGDEENAHHFIAFLPVGDEIWKLDGLDVQPTSLGSFDSSKGETWLSAVTDVIAAIMAAGDDDYGVIAMTQSPLLSLRKTACLAMNTLKLVETRLDSVDAGWKSFLISEEEPPTAQTLGVENQIATHPVPDPLKARIDDEKMADLLDRRGRLVKELSRLLADIMNETHNEAEEDQKATERRYDLGPLIQEWLSMLAGNGFLEGNLDRYMPKGKGKGTKSKK</sequence>
<evidence type="ECO:0000256" key="6">
    <source>
        <dbReference type="PROSITE-ProRule" id="PRU01393"/>
    </source>
</evidence>
<feature type="site" description="Transition state stabilizer" evidence="6">
    <location>
        <position position="193"/>
    </location>
</feature>
<feature type="region of interest" description="Disordered" evidence="8">
    <location>
        <begin position="1"/>
        <end position="116"/>
    </location>
</feature>
<evidence type="ECO:0000256" key="1">
    <source>
        <dbReference type="ARBA" id="ARBA00000707"/>
    </source>
</evidence>
<keyword evidence="5 6" id="KW-0788">Thiol protease</keyword>
<feature type="compositionally biased region" description="Low complexity" evidence="8">
    <location>
        <begin position="39"/>
        <end position="51"/>
    </location>
</feature>